<dbReference type="InterPro" id="IPR003593">
    <property type="entry name" value="AAA+_ATPase"/>
</dbReference>
<keyword evidence="2" id="KW-0813">Transport</keyword>
<dbReference type="SMART" id="SM00382">
    <property type="entry name" value="AAA"/>
    <property type="match status" value="1"/>
</dbReference>
<sequence>MGQAVEVRELVKRYGGTTALDGVDLTVAAGGVHGLLGPNGAGKTTLLRIMLGLVRQDAGELRLFAGQPHRLAGFVDSPRFYPYLSAERNLALLAAYDGGDAADRIDEVLDRVGLADRARRKVGGYSYGMRQRLGIAAALLRAPDLLVLDEPGNGLDPAGIRDMRQLVRSLAAEGLTVLLSSHHMAEVEELCDTVSILRTGRVVYTGSLAELRSRAPDPAHRLATSDDESAAALAADQPGVRVTGHPDGGLTVRARTAELDAFVLALGSRGIAVRALRLEATSLESLFLTLTEGDQR</sequence>
<keyword evidence="3" id="KW-0547">Nucleotide-binding</keyword>
<organism evidence="6 7">
    <name type="scientific">Streptantibioticus rubrisoli</name>
    <dbReference type="NCBI Taxonomy" id="1387313"/>
    <lineage>
        <taxon>Bacteria</taxon>
        <taxon>Bacillati</taxon>
        <taxon>Actinomycetota</taxon>
        <taxon>Actinomycetes</taxon>
        <taxon>Kitasatosporales</taxon>
        <taxon>Streptomycetaceae</taxon>
        <taxon>Streptantibioticus</taxon>
    </lineage>
</organism>
<evidence type="ECO:0000256" key="1">
    <source>
        <dbReference type="ARBA" id="ARBA00005417"/>
    </source>
</evidence>
<name>A0ABT1PHV7_9ACTN</name>
<dbReference type="PANTHER" id="PTHR43335:SF4">
    <property type="entry name" value="ABC TRANSPORTER, ATP-BINDING PROTEIN"/>
    <property type="match status" value="1"/>
</dbReference>
<dbReference type="Pfam" id="PF00005">
    <property type="entry name" value="ABC_tran"/>
    <property type="match status" value="1"/>
</dbReference>
<dbReference type="PROSITE" id="PS00211">
    <property type="entry name" value="ABC_TRANSPORTER_1"/>
    <property type="match status" value="1"/>
</dbReference>
<dbReference type="InterPro" id="IPR003439">
    <property type="entry name" value="ABC_transporter-like_ATP-bd"/>
</dbReference>
<proteinExistence type="inferred from homology"/>
<evidence type="ECO:0000313" key="6">
    <source>
        <dbReference type="EMBL" id="MCQ4044948.1"/>
    </source>
</evidence>
<comment type="caution">
    <text evidence="6">The sequence shown here is derived from an EMBL/GenBank/DDBJ whole genome shotgun (WGS) entry which is preliminary data.</text>
</comment>
<feature type="domain" description="ABC transporter" evidence="5">
    <location>
        <begin position="5"/>
        <end position="224"/>
    </location>
</feature>
<protein>
    <submittedName>
        <fullName evidence="6">ABC transporter ATP-binding protein</fullName>
    </submittedName>
</protein>
<evidence type="ECO:0000256" key="3">
    <source>
        <dbReference type="ARBA" id="ARBA00022741"/>
    </source>
</evidence>
<dbReference type="InterPro" id="IPR027417">
    <property type="entry name" value="P-loop_NTPase"/>
</dbReference>
<dbReference type="SUPFAM" id="SSF52540">
    <property type="entry name" value="P-loop containing nucleoside triphosphate hydrolases"/>
    <property type="match status" value="1"/>
</dbReference>
<reference evidence="6 7" key="1">
    <citation type="submission" date="2022-06" db="EMBL/GenBank/DDBJ databases">
        <title>Draft genome sequence of type strain Streptomyces rubrisoli DSM 42083.</title>
        <authorList>
            <person name="Duangmal K."/>
            <person name="Klaysubun C."/>
        </authorList>
    </citation>
    <scope>NUCLEOTIDE SEQUENCE [LARGE SCALE GENOMIC DNA]</scope>
    <source>
        <strain evidence="6 7">DSM 42083</strain>
    </source>
</reference>
<dbReference type="EMBL" id="JANFNH010000034">
    <property type="protein sequence ID" value="MCQ4044948.1"/>
    <property type="molecule type" value="Genomic_DNA"/>
</dbReference>
<dbReference type="RefSeq" id="WP_255931055.1">
    <property type="nucleotide sequence ID" value="NZ_JANFNH010000034.1"/>
</dbReference>
<evidence type="ECO:0000256" key="2">
    <source>
        <dbReference type="ARBA" id="ARBA00022448"/>
    </source>
</evidence>
<dbReference type="InterPro" id="IPR017871">
    <property type="entry name" value="ABC_transporter-like_CS"/>
</dbReference>
<accession>A0ABT1PHV7</accession>
<dbReference type="Gene3D" id="3.40.50.300">
    <property type="entry name" value="P-loop containing nucleotide triphosphate hydrolases"/>
    <property type="match status" value="1"/>
</dbReference>
<dbReference type="PANTHER" id="PTHR43335">
    <property type="entry name" value="ABC TRANSPORTER, ATP-BINDING PROTEIN"/>
    <property type="match status" value="1"/>
</dbReference>
<evidence type="ECO:0000313" key="7">
    <source>
        <dbReference type="Proteomes" id="UP001206206"/>
    </source>
</evidence>
<evidence type="ECO:0000259" key="5">
    <source>
        <dbReference type="PROSITE" id="PS50893"/>
    </source>
</evidence>
<evidence type="ECO:0000256" key="4">
    <source>
        <dbReference type="ARBA" id="ARBA00022840"/>
    </source>
</evidence>
<keyword evidence="4 6" id="KW-0067">ATP-binding</keyword>
<dbReference type="Proteomes" id="UP001206206">
    <property type="component" value="Unassembled WGS sequence"/>
</dbReference>
<comment type="similarity">
    <text evidence="1">Belongs to the ABC transporter superfamily.</text>
</comment>
<keyword evidence="7" id="KW-1185">Reference proteome</keyword>
<dbReference type="GO" id="GO:0005524">
    <property type="term" value="F:ATP binding"/>
    <property type="evidence" value="ECO:0007669"/>
    <property type="project" value="UniProtKB-KW"/>
</dbReference>
<dbReference type="PROSITE" id="PS50893">
    <property type="entry name" value="ABC_TRANSPORTER_2"/>
    <property type="match status" value="1"/>
</dbReference>
<gene>
    <name evidence="6" type="ORF">NON19_23670</name>
</gene>